<protein>
    <submittedName>
        <fullName evidence="2">Uncharacterized protein</fullName>
    </submittedName>
</protein>
<dbReference type="AlphaFoldDB" id="A0A179IKP9"/>
<feature type="region of interest" description="Disordered" evidence="1">
    <location>
        <begin position="1"/>
        <end position="62"/>
    </location>
</feature>
<gene>
    <name evidence="2" type="ORF">SA87_04760</name>
</gene>
<comment type="caution">
    <text evidence="2">The sequence shown here is derived from an EMBL/GenBank/DDBJ whole genome shotgun (WGS) entry which is preliminary data.</text>
</comment>
<evidence type="ECO:0000313" key="3">
    <source>
        <dbReference type="Proteomes" id="UP000243024"/>
    </source>
</evidence>
<sequence length="62" mass="6822">MSRRDRPAGTNRSDDPVARRLERRDAATDEAARTERAPAASGPARRPDRAEAGPSGRKRRPV</sequence>
<keyword evidence="3" id="KW-1185">Reference proteome</keyword>
<dbReference type="EMBL" id="JXBB01000066">
    <property type="protein sequence ID" value="OAR03208.1"/>
    <property type="molecule type" value="Genomic_DNA"/>
</dbReference>
<organism evidence="2 3">
    <name type="scientific">Hydrogenibacillus schlegelii</name>
    <name type="common">Bacillus schlegelii</name>
    <dbReference type="NCBI Taxonomy" id="1484"/>
    <lineage>
        <taxon>Bacteria</taxon>
        <taxon>Bacillati</taxon>
        <taxon>Bacillota</taxon>
        <taxon>Bacilli</taxon>
        <taxon>Bacillales</taxon>
        <taxon>Bacillales Family X. Incertae Sedis</taxon>
        <taxon>Hydrogenibacillus</taxon>
    </lineage>
</organism>
<dbReference type="Proteomes" id="UP000243024">
    <property type="component" value="Unassembled WGS sequence"/>
</dbReference>
<evidence type="ECO:0000256" key="1">
    <source>
        <dbReference type="SAM" id="MobiDB-lite"/>
    </source>
</evidence>
<feature type="compositionally biased region" description="Basic and acidic residues" evidence="1">
    <location>
        <begin position="1"/>
        <end position="36"/>
    </location>
</feature>
<reference evidence="2 3" key="1">
    <citation type="submission" date="2015-09" db="EMBL/GenBank/DDBJ databases">
        <title>Draft genome sequence of Hydrogenibacillus schlegelii DSM 2000.</title>
        <authorList>
            <person name="Hemp J."/>
        </authorList>
    </citation>
    <scope>NUCLEOTIDE SEQUENCE [LARGE SCALE GENOMIC DNA]</scope>
    <source>
        <strain evidence="2 3">MA 48</strain>
    </source>
</reference>
<proteinExistence type="predicted"/>
<accession>A0A179IKP9</accession>
<name>A0A179IKP9_HYDSH</name>
<evidence type="ECO:0000313" key="2">
    <source>
        <dbReference type="EMBL" id="OAR03208.1"/>
    </source>
</evidence>